<accession>A0ABV6VUE9</accession>
<keyword evidence="4" id="KW-1185">Reference proteome</keyword>
<sequence length="384" mass="39095">MSQRLRGAPPVPPSPAAPSSAPPFPASASSSASVPHGVPADPVHDLLVRHLPLCETAVDPLEIAAELEAAGIGPGTAGRYRHSDVFSLAEELYARVPRRPSALRVPPPESPWRRRAGPSLGIGLLYLLPCAALWLARSTGGAARGPGVALTVAGLLALVAAVGSGQGRGRGPEHPFLARLGFALGLAGLLGLGVTGGLALPVATALACSVGAADWCARWFRHIGWGHLGAARSQSEFRERMRPVLPVALFLYLTALSVLTFAAVVIKRDRGATGVAAAVGGADGTVWAAQECAGAVLLLVLLLWRCGRRQDALAALLGVLAAVGVAAAAVGAAAPWRVPAAGGPAGTAFAEALLWGCGPTAVLLLPYAWTVLLRPESHHAAATE</sequence>
<feature type="transmembrane region" description="Helical" evidence="2">
    <location>
        <begin position="316"/>
        <end position="336"/>
    </location>
</feature>
<gene>
    <name evidence="3" type="ORF">ACEZDE_12120</name>
</gene>
<evidence type="ECO:0008006" key="5">
    <source>
        <dbReference type="Google" id="ProtNLM"/>
    </source>
</evidence>
<keyword evidence="2" id="KW-0812">Transmembrane</keyword>
<feature type="transmembrane region" description="Helical" evidence="2">
    <location>
        <begin position="116"/>
        <end position="135"/>
    </location>
</feature>
<protein>
    <recommendedName>
        <fullName evidence="5">Integral membrane protein</fullName>
    </recommendedName>
</protein>
<evidence type="ECO:0000313" key="3">
    <source>
        <dbReference type="EMBL" id="MFC1417391.1"/>
    </source>
</evidence>
<keyword evidence="2" id="KW-1133">Transmembrane helix</keyword>
<feature type="transmembrane region" description="Helical" evidence="2">
    <location>
        <begin position="348"/>
        <end position="369"/>
    </location>
</feature>
<evidence type="ECO:0000256" key="2">
    <source>
        <dbReference type="SAM" id="Phobius"/>
    </source>
</evidence>
<organism evidence="3 4">
    <name type="scientific">Streptacidiphilus cavernicola</name>
    <dbReference type="NCBI Taxonomy" id="3342716"/>
    <lineage>
        <taxon>Bacteria</taxon>
        <taxon>Bacillati</taxon>
        <taxon>Actinomycetota</taxon>
        <taxon>Actinomycetes</taxon>
        <taxon>Kitasatosporales</taxon>
        <taxon>Streptomycetaceae</taxon>
        <taxon>Streptacidiphilus</taxon>
    </lineage>
</organism>
<proteinExistence type="predicted"/>
<dbReference type="EMBL" id="JBHFAB010000007">
    <property type="protein sequence ID" value="MFC1417391.1"/>
    <property type="molecule type" value="Genomic_DNA"/>
</dbReference>
<name>A0ABV6VUE9_9ACTN</name>
<feature type="compositionally biased region" description="Pro residues" evidence="1">
    <location>
        <begin position="9"/>
        <end position="25"/>
    </location>
</feature>
<keyword evidence="2" id="KW-0472">Membrane</keyword>
<feature type="transmembrane region" description="Helical" evidence="2">
    <location>
        <begin position="176"/>
        <end position="192"/>
    </location>
</feature>
<evidence type="ECO:0000313" key="4">
    <source>
        <dbReference type="Proteomes" id="UP001592531"/>
    </source>
</evidence>
<dbReference type="RefSeq" id="WP_380535462.1">
    <property type="nucleotide sequence ID" value="NZ_JBHFAB010000007.1"/>
</dbReference>
<feature type="transmembrane region" description="Helical" evidence="2">
    <location>
        <begin position="244"/>
        <end position="266"/>
    </location>
</feature>
<feature type="transmembrane region" description="Helical" evidence="2">
    <location>
        <begin position="286"/>
        <end position="304"/>
    </location>
</feature>
<evidence type="ECO:0000256" key="1">
    <source>
        <dbReference type="SAM" id="MobiDB-lite"/>
    </source>
</evidence>
<comment type="caution">
    <text evidence="3">The sequence shown here is derived from an EMBL/GenBank/DDBJ whole genome shotgun (WGS) entry which is preliminary data.</text>
</comment>
<feature type="compositionally biased region" description="Low complexity" evidence="1">
    <location>
        <begin position="26"/>
        <end position="36"/>
    </location>
</feature>
<feature type="transmembrane region" description="Helical" evidence="2">
    <location>
        <begin position="147"/>
        <end position="164"/>
    </location>
</feature>
<feature type="region of interest" description="Disordered" evidence="1">
    <location>
        <begin position="1"/>
        <end position="36"/>
    </location>
</feature>
<reference evidence="3 4" key="1">
    <citation type="submission" date="2024-09" db="EMBL/GenBank/DDBJ databases">
        <authorList>
            <person name="Lee S.D."/>
        </authorList>
    </citation>
    <scope>NUCLEOTIDE SEQUENCE [LARGE SCALE GENOMIC DNA]</scope>
    <source>
        <strain evidence="3 4">N8-3</strain>
    </source>
</reference>
<dbReference type="Proteomes" id="UP001592531">
    <property type="component" value="Unassembled WGS sequence"/>
</dbReference>